<name>A0A7J7MPD0_9MAGN</name>
<comment type="similarity">
    <text evidence="1">Belongs to the BetVI family.</text>
</comment>
<protein>
    <recommendedName>
        <fullName evidence="3">Bet v I/Major latex protein domain-containing protein</fullName>
    </recommendedName>
</protein>
<dbReference type="FunFam" id="3.30.530.20:FF:000033">
    <property type="entry name" value="S-norcoclaurine synthase"/>
    <property type="match status" value="1"/>
</dbReference>
<dbReference type="GO" id="GO:0010427">
    <property type="term" value="F:abscisic acid binding"/>
    <property type="evidence" value="ECO:0007669"/>
    <property type="project" value="TreeGrafter"/>
</dbReference>
<dbReference type="Pfam" id="PF00407">
    <property type="entry name" value="Bet_v_1"/>
    <property type="match status" value="1"/>
</dbReference>
<dbReference type="Gene3D" id="3.30.530.20">
    <property type="match status" value="1"/>
</dbReference>
<dbReference type="CDD" id="cd07816">
    <property type="entry name" value="Bet_v1-like"/>
    <property type="match status" value="1"/>
</dbReference>
<dbReference type="EMBL" id="JACGCM010001301">
    <property type="protein sequence ID" value="KAF6156746.1"/>
    <property type="molecule type" value="Genomic_DNA"/>
</dbReference>
<gene>
    <name evidence="4" type="ORF">GIB67_033215</name>
</gene>
<dbReference type="PANTHER" id="PTHR31213:SF19">
    <property type="entry name" value="BET V I_MAJOR LATEX PROTEIN DOMAIN-CONTAINING PROTEIN"/>
    <property type="match status" value="1"/>
</dbReference>
<comment type="caution">
    <text evidence="4">The sequence shown here is derived from an EMBL/GenBank/DDBJ whole genome shotgun (WGS) entry which is preliminary data.</text>
</comment>
<dbReference type="PANTHER" id="PTHR31213">
    <property type="entry name" value="OS08G0374000 PROTEIN-RELATED"/>
    <property type="match status" value="1"/>
</dbReference>
<dbReference type="GO" id="GO:0005737">
    <property type="term" value="C:cytoplasm"/>
    <property type="evidence" value="ECO:0007669"/>
    <property type="project" value="TreeGrafter"/>
</dbReference>
<keyword evidence="5" id="KW-1185">Reference proteome</keyword>
<dbReference type="InterPro" id="IPR023393">
    <property type="entry name" value="START-like_dom_sf"/>
</dbReference>
<dbReference type="GO" id="GO:0006952">
    <property type="term" value="P:defense response"/>
    <property type="evidence" value="ECO:0007669"/>
    <property type="project" value="InterPro"/>
</dbReference>
<evidence type="ECO:0000313" key="5">
    <source>
        <dbReference type="Proteomes" id="UP000541444"/>
    </source>
</evidence>
<dbReference type="InterPro" id="IPR050279">
    <property type="entry name" value="Plant_def-hormone_signal"/>
</dbReference>
<dbReference type="GO" id="GO:0004864">
    <property type="term" value="F:protein phosphatase inhibitor activity"/>
    <property type="evidence" value="ECO:0007669"/>
    <property type="project" value="TreeGrafter"/>
</dbReference>
<evidence type="ECO:0000313" key="4">
    <source>
        <dbReference type="EMBL" id="KAF6156746.1"/>
    </source>
</evidence>
<accession>A0A7J7MPD0</accession>
<feature type="domain" description="Bet v I/Major latex protein" evidence="3">
    <location>
        <begin position="2"/>
        <end position="131"/>
    </location>
</feature>
<evidence type="ECO:0000256" key="1">
    <source>
        <dbReference type="ARBA" id="ARBA00009744"/>
    </source>
</evidence>
<dbReference type="InterPro" id="IPR000916">
    <property type="entry name" value="Bet_v_I/MLP"/>
</dbReference>
<proteinExistence type="inferred from homology"/>
<evidence type="ECO:0000259" key="3">
    <source>
        <dbReference type="Pfam" id="PF00407"/>
    </source>
</evidence>
<evidence type="ECO:0000256" key="2">
    <source>
        <dbReference type="ARBA" id="ARBA00022589"/>
    </source>
</evidence>
<dbReference type="GO" id="GO:0009820">
    <property type="term" value="P:alkaloid metabolic process"/>
    <property type="evidence" value="ECO:0007669"/>
    <property type="project" value="UniProtKB-KW"/>
</dbReference>
<dbReference type="SUPFAM" id="SSF55961">
    <property type="entry name" value="Bet v1-like"/>
    <property type="match status" value="1"/>
</dbReference>
<keyword evidence="2" id="KW-0017">Alkaloid metabolism</keyword>
<sequence length="160" mass="17382">MQGSLSHELEVGVPASVVWDLYKGLGIGKLVSELAPHVIEKVEVVEGDGGLGTVLKLTFPAGTPMLTFYKEKFTIVDHEKRIKETEVIEGGFLDLGFSLYRVTFEIIEKDTDSSIIKSIVEYQVKQEFASNASVVSIGPVGAVSEMAAKYLLEKKSSASN</sequence>
<organism evidence="4 5">
    <name type="scientific">Kingdonia uniflora</name>
    <dbReference type="NCBI Taxonomy" id="39325"/>
    <lineage>
        <taxon>Eukaryota</taxon>
        <taxon>Viridiplantae</taxon>
        <taxon>Streptophyta</taxon>
        <taxon>Embryophyta</taxon>
        <taxon>Tracheophyta</taxon>
        <taxon>Spermatophyta</taxon>
        <taxon>Magnoliopsida</taxon>
        <taxon>Ranunculales</taxon>
        <taxon>Circaeasteraceae</taxon>
        <taxon>Kingdonia</taxon>
    </lineage>
</organism>
<dbReference type="GO" id="GO:0005634">
    <property type="term" value="C:nucleus"/>
    <property type="evidence" value="ECO:0007669"/>
    <property type="project" value="TreeGrafter"/>
</dbReference>
<dbReference type="AlphaFoldDB" id="A0A7J7MPD0"/>
<reference evidence="4 5" key="1">
    <citation type="journal article" date="2020" name="IScience">
        <title>Genome Sequencing of the Endangered Kingdonia uniflora (Circaeasteraceae, Ranunculales) Reveals Potential Mechanisms of Evolutionary Specialization.</title>
        <authorList>
            <person name="Sun Y."/>
            <person name="Deng T."/>
            <person name="Zhang A."/>
            <person name="Moore M.J."/>
            <person name="Landis J.B."/>
            <person name="Lin N."/>
            <person name="Zhang H."/>
            <person name="Zhang X."/>
            <person name="Huang J."/>
            <person name="Zhang X."/>
            <person name="Sun H."/>
            <person name="Wang H."/>
        </authorList>
    </citation>
    <scope>NUCLEOTIDE SEQUENCE [LARGE SCALE GENOMIC DNA]</scope>
    <source>
        <strain evidence="4">TB1705</strain>
        <tissue evidence="4">Leaf</tissue>
    </source>
</reference>
<dbReference type="OrthoDB" id="1879545at2759"/>
<dbReference type="GO" id="GO:0038023">
    <property type="term" value="F:signaling receptor activity"/>
    <property type="evidence" value="ECO:0007669"/>
    <property type="project" value="TreeGrafter"/>
</dbReference>
<dbReference type="GO" id="GO:0009738">
    <property type="term" value="P:abscisic acid-activated signaling pathway"/>
    <property type="evidence" value="ECO:0007669"/>
    <property type="project" value="TreeGrafter"/>
</dbReference>
<dbReference type="Proteomes" id="UP000541444">
    <property type="component" value="Unassembled WGS sequence"/>
</dbReference>